<dbReference type="KEGG" id="gtt:GUITHDRAFT_71392"/>
<dbReference type="InterPro" id="IPR019956">
    <property type="entry name" value="Ubiquitin_dom"/>
</dbReference>
<evidence type="ECO:0000313" key="4">
    <source>
        <dbReference type="Proteomes" id="UP000011087"/>
    </source>
</evidence>
<evidence type="ECO:0000313" key="2">
    <source>
        <dbReference type="EMBL" id="EKX45347.1"/>
    </source>
</evidence>
<dbReference type="EnsemblProtists" id="EKX45347">
    <property type="protein sequence ID" value="EKX45347"/>
    <property type="gene ID" value="GUITHDRAFT_71392"/>
</dbReference>
<dbReference type="InterPro" id="IPR050158">
    <property type="entry name" value="Ubiquitin_ubiquitin-like"/>
</dbReference>
<dbReference type="EMBL" id="JH992999">
    <property type="protein sequence ID" value="EKX45347.1"/>
    <property type="molecule type" value="Genomic_DNA"/>
</dbReference>
<dbReference type="RefSeq" id="XP_005832327.1">
    <property type="nucleotide sequence ID" value="XM_005832270.1"/>
</dbReference>
<dbReference type="InterPro" id="IPR029071">
    <property type="entry name" value="Ubiquitin-like_domsf"/>
</dbReference>
<dbReference type="InterPro" id="IPR000626">
    <property type="entry name" value="Ubiquitin-like_dom"/>
</dbReference>
<accession>L1JAM3</accession>
<protein>
    <recommendedName>
        <fullName evidence="1">Ubiquitin-like domain-containing protein</fullName>
    </recommendedName>
</protein>
<name>L1JAM3_GUITC</name>
<dbReference type="HOGENOM" id="CLU_2461546_0_0_1"/>
<dbReference type="PROSITE" id="PS50053">
    <property type="entry name" value="UBIQUITIN_2"/>
    <property type="match status" value="1"/>
</dbReference>
<reference evidence="3" key="3">
    <citation type="submission" date="2016-03" db="UniProtKB">
        <authorList>
            <consortium name="EnsemblProtists"/>
        </authorList>
    </citation>
    <scope>IDENTIFICATION</scope>
</reference>
<dbReference type="PRINTS" id="PR00348">
    <property type="entry name" value="UBIQUITIN"/>
</dbReference>
<dbReference type="OrthoDB" id="428577at2759"/>
<feature type="non-terminal residue" evidence="2">
    <location>
        <position position="89"/>
    </location>
</feature>
<dbReference type="STRING" id="905079.L1JAM3"/>
<organism evidence="2">
    <name type="scientific">Guillardia theta (strain CCMP2712)</name>
    <name type="common">Cryptophyte</name>
    <dbReference type="NCBI Taxonomy" id="905079"/>
    <lineage>
        <taxon>Eukaryota</taxon>
        <taxon>Cryptophyceae</taxon>
        <taxon>Pyrenomonadales</taxon>
        <taxon>Geminigeraceae</taxon>
        <taxon>Guillardia</taxon>
    </lineage>
</organism>
<dbReference type="PaxDb" id="55529-EKX45347"/>
<dbReference type="Proteomes" id="UP000011087">
    <property type="component" value="Unassembled WGS sequence"/>
</dbReference>
<gene>
    <name evidence="2" type="ORF">GUITHDRAFT_71392</name>
</gene>
<dbReference type="SUPFAM" id="SSF54236">
    <property type="entry name" value="Ubiquitin-like"/>
    <property type="match status" value="1"/>
</dbReference>
<reference evidence="2 4" key="1">
    <citation type="journal article" date="2012" name="Nature">
        <title>Algal genomes reveal evolutionary mosaicism and the fate of nucleomorphs.</title>
        <authorList>
            <consortium name="DOE Joint Genome Institute"/>
            <person name="Curtis B.A."/>
            <person name="Tanifuji G."/>
            <person name="Burki F."/>
            <person name="Gruber A."/>
            <person name="Irimia M."/>
            <person name="Maruyama S."/>
            <person name="Arias M.C."/>
            <person name="Ball S.G."/>
            <person name="Gile G.H."/>
            <person name="Hirakawa Y."/>
            <person name="Hopkins J.F."/>
            <person name="Kuo A."/>
            <person name="Rensing S.A."/>
            <person name="Schmutz J."/>
            <person name="Symeonidi A."/>
            <person name="Elias M."/>
            <person name="Eveleigh R.J."/>
            <person name="Herman E.K."/>
            <person name="Klute M.J."/>
            <person name="Nakayama T."/>
            <person name="Obornik M."/>
            <person name="Reyes-Prieto A."/>
            <person name="Armbrust E.V."/>
            <person name="Aves S.J."/>
            <person name="Beiko R.G."/>
            <person name="Coutinho P."/>
            <person name="Dacks J.B."/>
            <person name="Durnford D.G."/>
            <person name="Fast N.M."/>
            <person name="Green B.R."/>
            <person name="Grisdale C.J."/>
            <person name="Hempel F."/>
            <person name="Henrissat B."/>
            <person name="Hoppner M.P."/>
            <person name="Ishida K."/>
            <person name="Kim E."/>
            <person name="Koreny L."/>
            <person name="Kroth P.G."/>
            <person name="Liu Y."/>
            <person name="Malik S.B."/>
            <person name="Maier U.G."/>
            <person name="McRose D."/>
            <person name="Mock T."/>
            <person name="Neilson J.A."/>
            <person name="Onodera N.T."/>
            <person name="Poole A.M."/>
            <person name="Pritham E.J."/>
            <person name="Richards T.A."/>
            <person name="Rocap G."/>
            <person name="Roy S.W."/>
            <person name="Sarai C."/>
            <person name="Schaack S."/>
            <person name="Shirato S."/>
            <person name="Slamovits C.H."/>
            <person name="Spencer D.F."/>
            <person name="Suzuki S."/>
            <person name="Worden A.Z."/>
            <person name="Zauner S."/>
            <person name="Barry K."/>
            <person name="Bell C."/>
            <person name="Bharti A.K."/>
            <person name="Crow J.A."/>
            <person name="Grimwood J."/>
            <person name="Kramer R."/>
            <person name="Lindquist E."/>
            <person name="Lucas S."/>
            <person name="Salamov A."/>
            <person name="McFadden G.I."/>
            <person name="Lane C.E."/>
            <person name="Keeling P.J."/>
            <person name="Gray M.W."/>
            <person name="Grigoriev I.V."/>
            <person name="Archibald J.M."/>
        </authorList>
    </citation>
    <scope>NUCLEOTIDE SEQUENCE</scope>
    <source>
        <strain evidence="2 4">CCMP2712</strain>
    </source>
</reference>
<dbReference type="Gene3D" id="3.10.20.90">
    <property type="entry name" value="Phosphatidylinositol 3-kinase Catalytic Subunit, Chain A, domain 1"/>
    <property type="match status" value="1"/>
</dbReference>
<proteinExistence type="predicted"/>
<keyword evidence="4" id="KW-1185">Reference proteome</keyword>
<sequence length="89" mass="9827">MEGTLLKLPARVGTGETVDVKIFAKVQSVKKTLTLTLKQNDRVSSIKKQIKGKEGIAVKEQTVVFSGQRLDDSRTLADYNICNDSLVYV</sequence>
<dbReference type="eggNOG" id="KOG0001">
    <property type="taxonomic scope" value="Eukaryota"/>
</dbReference>
<evidence type="ECO:0000259" key="1">
    <source>
        <dbReference type="PROSITE" id="PS50053"/>
    </source>
</evidence>
<dbReference type="AlphaFoldDB" id="L1JAM3"/>
<reference evidence="4" key="2">
    <citation type="submission" date="2012-11" db="EMBL/GenBank/DDBJ databases">
        <authorList>
            <person name="Kuo A."/>
            <person name="Curtis B.A."/>
            <person name="Tanifuji G."/>
            <person name="Burki F."/>
            <person name="Gruber A."/>
            <person name="Irimia M."/>
            <person name="Maruyama S."/>
            <person name="Arias M.C."/>
            <person name="Ball S.G."/>
            <person name="Gile G.H."/>
            <person name="Hirakawa Y."/>
            <person name="Hopkins J.F."/>
            <person name="Rensing S.A."/>
            <person name="Schmutz J."/>
            <person name="Symeonidi A."/>
            <person name="Elias M."/>
            <person name="Eveleigh R.J."/>
            <person name="Herman E.K."/>
            <person name="Klute M.J."/>
            <person name="Nakayama T."/>
            <person name="Obornik M."/>
            <person name="Reyes-Prieto A."/>
            <person name="Armbrust E.V."/>
            <person name="Aves S.J."/>
            <person name="Beiko R.G."/>
            <person name="Coutinho P."/>
            <person name="Dacks J.B."/>
            <person name="Durnford D.G."/>
            <person name="Fast N.M."/>
            <person name="Green B.R."/>
            <person name="Grisdale C."/>
            <person name="Hempe F."/>
            <person name="Henrissat B."/>
            <person name="Hoppner M.P."/>
            <person name="Ishida K.-I."/>
            <person name="Kim E."/>
            <person name="Koreny L."/>
            <person name="Kroth P.G."/>
            <person name="Liu Y."/>
            <person name="Malik S.-B."/>
            <person name="Maier U.G."/>
            <person name="McRose D."/>
            <person name="Mock T."/>
            <person name="Neilson J.A."/>
            <person name="Onodera N.T."/>
            <person name="Poole A.M."/>
            <person name="Pritham E.J."/>
            <person name="Richards T.A."/>
            <person name="Rocap G."/>
            <person name="Roy S.W."/>
            <person name="Sarai C."/>
            <person name="Schaack S."/>
            <person name="Shirato S."/>
            <person name="Slamovits C.H."/>
            <person name="Spencer D.F."/>
            <person name="Suzuki S."/>
            <person name="Worden A.Z."/>
            <person name="Zauner S."/>
            <person name="Barry K."/>
            <person name="Bell C."/>
            <person name="Bharti A.K."/>
            <person name="Crow J.A."/>
            <person name="Grimwood J."/>
            <person name="Kramer R."/>
            <person name="Lindquist E."/>
            <person name="Lucas S."/>
            <person name="Salamov A."/>
            <person name="McFadden G.I."/>
            <person name="Lane C.E."/>
            <person name="Keeling P.J."/>
            <person name="Gray M.W."/>
            <person name="Grigoriev I.V."/>
            <person name="Archibald J.M."/>
        </authorList>
    </citation>
    <scope>NUCLEOTIDE SEQUENCE</scope>
    <source>
        <strain evidence="4">CCMP2712</strain>
    </source>
</reference>
<evidence type="ECO:0000313" key="3">
    <source>
        <dbReference type="EnsemblProtists" id="EKX45347"/>
    </source>
</evidence>
<dbReference type="Pfam" id="PF00240">
    <property type="entry name" value="ubiquitin"/>
    <property type="match status" value="1"/>
</dbReference>
<feature type="domain" description="Ubiquitin-like" evidence="1">
    <location>
        <begin position="20"/>
        <end position="89"/>
    </location>
</feature>
<dbReference type="SMART" id="SM00213">
    <property type="entry name" value="UBQ"/>
    <property type="match status" value="1"/>
</dbReference>
<dbReference type="PANTHER" id="PTHR10666">
    <property type="entry name" value="UBIQUITIN"/>
    <property type="match status" value="1"/>
</dbReference>
<dbReference type="GeneID" id="17302073"/>